<dbReference type="Gene3D" id="3.30.450.40">
    <property type="match status" value="1"/>
</dbReference>
<reference evidence="5 6" key="1">
    <citation type="journal article" date="2009" name="PLoS ONE">
        <title>The complete genome of Teredinibacter turnerae T7901: an intracellular endosymbiont of marine wood-boring bivalves (shipworms).</title>
        <authorList>
            <person name="Yang J.C."/>
            <person name="Madupu R."/>
            <person name="Durkin A.S."/>
            <person name="Ekborg N.A."/>
            <person name="Pedamallu C.S."/>
            <person name="Hostetler J.B."/>
            <person name="Radune D."/>
            <person name="Toms B.S."/>
            <person name="Henrissat B."/>
            <person name="Coutinho P.M."/>
            <person name="Schwarz S."/>
            <person name="Field L."/>
            <person name="Trindade-Silva A.E."/>
            <person name="Soares C.A.G."/>
            <person name="Elshahawi S."/>
            <person name="Hanora A."/>
            <person name="Schmidt E.W."/>
            <person name="Haygood M.G."/>
            <person name="Posfai J."/>
            <person name="Benner J."/>
            <person name="Madinger C."/>
            <person name="Nove J."/>
            <person name="Anton B."/>
            <person name="Chaudhary K."/>
            <person name="Foster J."/>
            <person name="Holman A."/>
            <person name="Kumar S."/>
            <person name="Lessard P.A."/>
            <person name="Luyten Y.A."/>
            <person name="Slatko B."/>
            <person name="Wood N."/>
            <person name="Wu B."/>
            <person name="Teplitski M."/>
            <person name="Mougous J.D."/>
            <person name="Ward N."/>
            <person name="Eisen J.A."/>
            <person name="Badger J.H."/>
            <person name="Distel D.L."/>
        </authorList>
    </citation>
    <scope>NUCLEOTIDE SEQUENCE [LARGE SCALE GENOMIC DNA]</scope>
    <source>
        <strain evidence="6">ATCC 39867 / T7901</strain>
    </source>
</reference>
<dbReference type="PANTHER" id="PTHR43065:SF42">
    <property type="entry name" value="TWO-COMPONENT SENSOR PPRA"/>
    <property type="match status" value="1"/>
</dbReference>
<dbReference type="KEGG" id="ttu:TERTU_3134"/>
<dbReference type="PANTHER" id="PTHR43065">
    <property type="entry name" value="SENSOR HISTIDINE KINASE"/>
    <property type="match status" value="1"/>
</dbReference>
<dbReference type="EMBL" id="CP001614">
    <property type="protein sequence ID" value="ACR10730.1"/>
    <property type="molecule type" value="Genomic_DNA"/>
</dbReference>
<dbReference type="Gene3D" id="3.30.565.10">
    <property type="entry name" value="Histidine kinase-like ATPase, C-terminal domain"/>
    <property type="match status" value="1"/>
</dbReference>
<feature type="transmembrane region" description="Helical" evidence="3">
    <location>
        <begin position="102"/>
        <end position="122"/>
    </location>
</feature>
<dbReference type="SUPFAM" id="SSF55874">
    <property type="entry name" value="ATPase domain of HSP90 chaperone/DNA topoisomerase II/histidine kinase"/>
    <property type="match status" value="1"/>
</dbReference>
<dbReference type="SMART" id="SM00387">
    <property type="entry name" value="HATPase_c"/>
    <property type="match status" value="1"/>
</dbReference>
<feature type="transmembrane region" description="Helical" evidence="3">
    <location>
        <begin position="6"/>
        <end position="29"/>
    </location>
</feature>
<evidence type="ECO:0000256" key="2">
    <source>
        <dbReference type="ARBA" id="ARBA00012438"/>
    </source>
</evidence>
<evidence type="ECO:0000256" key="1">
    <source>
        <dbReference type="ARBA" id="ARBA00000085"/>
    </source>
</evidence>
<dbReference type="PRINTS" id="PR00344">
    <property type="entry name" value="BCTRLSENSOR"/>
</dbReference>
<comment type="catalytic activity">
    <reaction evidence="1">
        <text>ATP + protein L-histidine = ADP + protein N-phospho-L-histidine.</text>
        <dbReference type="EC" id="2.7.13.3"/>
    </reaction>
</comment>
<feature type="transmembrane region" description="Helical" evidence="3">
    <location>
        <begin position="156"/>
        <end position="175"/>
    </location>
</feature>
<feature type="domain" description="Histidine kinase" evidence="4">
    <location>
        <begin position="477"/>
        <end position="678"/>
    </location>
</feature>
<dbReference type="RefSeq" id="WP_015816842.1">
    <property type="nucleotide sequence ID" value="NC_012997.1"/>
</dbReference>
<keyword evidence="3" id="KW-1133">Transmembrane helix</keyword>
<dbReference type="Proteomes" id="UP000009080">
    <property type="component" value="Chromosome"/>
</dbReference>
<dbReference type="NCBIfam" id="TIGR02916">
    <property type="entry name" value="PEP_his_kin"/>
    <property type="match status" value="1"/>
</dbReference>
<dbReference type="AlphaFoldDB" id="C5BPA7"/>
<dbReference type="eggNOG" id="COG2205">
    <property type="taxonomic scope" value="Bacteria"/>
</dbReference>
<dbReference type="InterPro" id="IPR029016">
    <property type="entry name" value="GAF-like_dom_sf"/>
</dbReference>
<dbReference type="PROSITE" id="PS50109">
    <property type="entry name" value="HIS_KIN"/>
    <property type="match status" value="1"/>
</dbReference>
<evidence type="ECO:0000259" key="4">
    <source>
        <dbReference type="PROSITE" id="PS50109"/>
    </source>
</evidence>
<dbReference type="STRING" id="377629.TERTU_3134"/>
<keyword evidence="3" id="KW-0812">Transmembrane</keyword>
<evidence type="ECO:0000313" key="5">
    <source>
        <dbReference type="EMBL" id="ACR10730.1"/>
    </source>
</evidence>
<feature type="transmembrane region" description="Helical" evidence="3">
    <location>
        <begin position="36"/>
        <end position="58"/>
    </location>
</feature>
<dbReference type="InterPro" id="IPR004358">
    <property type="entry name" value="Sig_transdc_His_kin-like_C"/>
</dbReference>
<keyword evidence="3" id="KW-0472">Membrane</keyword>
<organism evidence="5 6">
    <name type="scientific">Teredinibacter turnerae (strain ATCC 39867 / T7901)</name>
    <dbReference type="NCBI Taxonomy" id="377629"/>
    <lineage>
        <taxon>Bacteria</taxon>
        <taxon>Pseudomonadati</taxon>
        <taxon>Pseudomonadota</taxon>
        <taxon>Gammaproteobacteria</taxon>
        <taxon>Cellvibrionales</taxon>
        <taxon>Cellvibrionaceae</taxon>
        <taxon>Teredinibacter</taxon>
    </lineage>
</organism>
<evidence type="ECO:0000256" key="3">
    <source>
        <dbReference type="SAM" id="Phobius"/>
    </source>
</evidence>
<dbReference type="GO" id="GO:0004673">
    <property type="term" value="F:protein histidine kinase activity"/>
    <property type="evidence" value="ECO:0007669"/>
    <property type="project" value="UniProtKB-EC"/>
</dbReference>
<dbReference type="InterPro" id="IPR003594">
    <property type="entry name" value="HATPase_dom"/>
</dbReference>
<proteinExistence type="predicted"/>
<dbReference type="SUPFAM" id="SSF55781">
    <property type="entry name" value="GAF domain-like"/>
    <property type="match status" value="1"/>
</dbReference>
<gene>
    <name evidence="5" type="ordered locus">TERTU_3134</name>
</gene>
<dbReference type="OrthoDB" id="9785691at2"/>
<dbReference type="Pfam" id="PF02518">
    <property type="entry name" value="HATPase_c"/>
    <property type="match status" value="1"/>
</dbReference>
<keyword evidence="6" id="KW-1185">Reference proteome</keyword>
<protein>
    <recommendedName>
        <fullName evidence="2">histidine kinase</fullName>
        <ecNumber evidence="2">2.7.13.3</ecNumber>
    </recommendedName>
</protein>
<dbReference type="EC" id="2.7.13.3" evidence="2"/>
<accession>C5BPA7</accession>
<name>C5BPA7_TERTT</name>
<dbReference type="InterPro" id="IPR036890">
    <property type="entry name" value="HATPase_C_sf"/>
</dbReference>
<keyword evidence="5" id="KW-0418">Kinase</keyword>
<feature type="transmembrane region" description="Helical" evidence="3">
    <location>
        <begin position="226"/>
        <end position="250"/>
    </location>
</feature>
<dbReference type="HOGENOM" id="CLU_024784_0_0_6"/>
<dbReference type="InterPro" id="IPR005467">
    <property type="entry name" value="His_kinase_dom"/>
</dbReference>
<keyword evidence="5" id="KW-0808">Transferase</keyword>
<evidence type="ECO:0000313" key="6">
    <source>
        <dbReference type="Proteomes" id="UP000009080"/>
    </source>
</evidence>
<feature type="transmembrane region" description="Helical" evidence="3">
    <location>
        <begin position="64"/>
        <end position="82"/>
    </location>
</feature>
<sequence>MEFSTVTQIAFASAALLFFIFSLTLIFYSKRIQLHWSFYLAALIHAGWLASIPVTSLLAPSTPGSLFCIETLHYAAWIYALVRNTEHLCSSKLPKLYKYGLYAVAIAALLLALAVDGMGYTGKHIDQLVIWQGILFSIISLLGVEQLYRNVLNYRLVKLLCLNLAFIFIFDAYLFSQSLFLYSLSADLWQARAAVAMAASLFMTVGVVTLNQPAMQSAKLTLSRPIAFYTTSLTLAGALLTLLAIAGYYVELHGGSWGTVIYTLLLATGLISITVVFSSNTTRERLKVLINKHLFSHKYDYRAEWLRLINQLSQPTTPDEIHTRAINVVADLFKSRGGALWLRRGKVLVPVQQVNVVMDISEMIEPESTEFCLELEQEWVFSPHSPSMALAQHNELLPEWVEHLAEVWLILPLLNENSLVGFMALTEPQDKAMLNWEDLDLIKTVGRQVASYLERHEQSELLAESRQFDAFNKLAAYVMHDLKNLIAQQSLVVKNAEKHKDNPAFVEDAMNTINNSVVRMKNLLRKLQHNEPEEITVFPVKQVLIEAIRRCQKSKPTPTLRTLSDDWKAKADFDSLVMVFTHIIQNAQDATHEDGYIDIEGDIEGKILAISIEDNGSGMTLDFIQSRLFKPFETTKTGKGMGIGMYQAREYTQSLGGNIAVESSPGEGTTFIITVPVV</sequence>
<dbReference type="InterPro" id="IPR014265">
    <property type="entry name" value="XrtA/PrsK"/>
</dbReference>
<feature type="transmembrane region" description="Helical" evidence="3">
    <location>
        <begin position="128"/>
        <end position="144"/>
    </location>
</feature>
<feature type="transmembrane region" description="Helical" evidence="3">
    <location>
        <begin position="256"/>
        <end position="277"/>
    </location>
</feature>
<feature type="transmembrane region" description="Helical" evidence="3">
    <location>
        <begin position="195"/>
        <end position="214"/>
    </location>
</feature>